<protein>
    <recommendedName>
        <fullName evidence="3">WXG100 family type VII secretion target</fullName>
    </recommendedName>
</protein>
<organism evidence="1 2">
    <name type="scientific">Streptomyces boetiae</name>
    <dbReference type="NCBI Taxonomy" id="3075541"/>
    <lineage>
        <taxon>Bacteria</taxon>
        <taxon>Bacillati</taxon>
        <taxon>Actinomycetota</taxon>
        <taxon>Actinomycetes</taxon>
        <taxon>Kitasatosporales</taxon>
        <taxon>Streptomycetaceae</taxon>
        <taxon>Streptomyces</taxon>
    </lineage>
</organism>
<dbReference type="Gene3D" id="1.10.287.1060">
    <property type="entry name" value="ESAT-6-like"/>
    <property type="match status" value="1"/>
</dbReference>
<dbReference type="EMBL" id="JAVREN010000002">
    <property type="protein sequence ID" value="MDT0305677.1"/>
    <property type="molecule type" value="Genomic_DNA"/>
</dbReference>
<dbReference type="Proteomes" id="UP001183388">
    <property type="component" value="Unassembled WGS sequence"/>
</dbReference>
<gene>
    <name evidence="1" type="ORF">RM780_01695</name>
</gene>
<dbReference type="SUPFAM" id="SSF140453">
    <property type="entry name" value="EsxAB dimer-like"/>
    <property type="match status" value="1"/>
</dbReference>
<name>A0ABU2L2S9_9ACTN</name>
<sequence length="113" mass="11489">MAEEIKLSPEEVDRVMGIVNQAYTDMGEVAAGLGGHGATVGTAYTGGGTARAVETYEDLGRAGEALARALDGLSQDLGLTANTGRETDLDAEGALNRVTVPTVPADLSIAAQI</sequence>
<dbReference type="InterPro" id="IPR036689">
    <property type="entry name" value="ESAT-6-like_sf"/>
</dbReference>
<evidence type="ECO:0000313" key="2">
    <source>
        <dbReference type="Proteomes" id="UP001183388"/>
    </source>
</evidence>
<dbReference type="RefSeq" id="WP_311628589.1">
    <property type="nucleotide sequence ID" value="NZ_JAVREN010000002.1"/>
</dbReference>
<reference evidence="2" key="1">
    <citation type="submission" date="2023-07" db="EMBL/GenBank/DDBJ databases">
        <title>30 novel species of actinomycetes from the DSMZ collection.</title>
        <authorList>
            <person name="Nouioui I."/>
        </authorList>
    </citation>
    <scope>NUCLEOTIDE SEQUENCE [LARGE SCALE GENOMIC DNA]</scope>
    <source>
        <strain evidence="2">DSM 44917</strain>
    </source>
</reference>
<proteinExistence type="predicted"/>
<evidence type="ECO:0000313" key="1">
    <source>
        <dbReference type="EMBL" id="MDT0305677.1"/>
    </source>
</evidence>
<comment type="caution">
    <text evidence="1">The sequence shown here is derived from an EMBL/GenBank/DDBJ whole genome shotgun (WGS) entry which is preliminary data.</text>
</comment>
<accession>A0ABU2L2S9</accession>
<keyword evidence="2" id="KW-1185">Reference proteome</keyword>
<evidence type="ECO:0008006" key="3">
    <source>
        <dbReference type="Google" id="ProtNLM"/>
    </source>
</evidence>